<dbReference type="InterPro" id="IPR043519">
    <property type="entry name" value="NT_sf"/>
</dbReference>
<dbReference type="Proteomes" id="UP000094056">
    <property type="component" value="Unassembled WGS sequence"/>
</dbReference>
<organism evidence="1 2">
    <name type="scientific">Candidatus Scalindua rubra</name>
    <dbReference type="NCBI Taxonomy" id="1872076"/>
    <lineage>
        <taxon>Bacteria</taxon>
        <taxon>Pseudomonadati</taxon>
        <taxon>Planctomycetota</taxon>
        <taxon>Candidatus Brocadiia</taxon>
        <taxon>Candidatus Brocadiales</taxon>
        <taxon>Candidatus Scalinduaceae</taxon>
        <taxon>Candidatus Scalindua</taxon>
    </lineage>
</organism>
<evidence type="ECO:0000313" key="1">
    <source>
        <dbReference type="EMBL" id="ODS31635.1"/>
    </source>
</evidence>
<accession>A0A1E3X7M9</accession>
<protein>
    <recommendedName>
        <fullName evidence="3">Nucleotidyltransferase</fullName>
    </recommendedName>
</protein>
<sequence length="45" mass="5192">MKEDIEGVSGLYNVDVVFLQSVDKVFRDIVLKTGRIIYERDSSKE</sequence>
<name>A0A1E3X7M9_9BACT</name>
<comment type="caution">
    <text evidence="1">The sequence shown here is derived from an EMBL/GenBank/DDBJ whole genome shotgun (WGS) entry which is preliminary data.</text>
</comment>
<proteinExistence type="predicted"/>
<reference evidence="1 2" key="1">
    <citation type="submission" date="2016-07" db="EMBL/GenBank/DDBJ databases">
        <title>Draft genome of Scalindua rubra, obtained from a brine-seawater interface in the Red Sea, sheds light on salt adaptation in anammox bacteria.</title>
        <authorList>
            <person name="Speth D.R."/>
            <person name="Lagkouvardos I."/>
            <person name="Wang Y."/>
            <person name="Qian P.-Y."/>
            <person name="Dutilh B.E."/>
            <person name="Jetten M.S."/>
        </authorList>
    </citation>
    <scope>NUCLEOTIDE SEQUENCE [LARGE SCALE GENOMIC DNA]</scope>
    <source>
        <strain evidence="1">BSI-1</strain>
    </source>
</reference>
<dbReference type="Gene3D" id="3.30.460.10">
    <property type="entry name" value="Beta Polymerase, domain 2"/>
    <property type="match status" value="1"/>
</dbReference>
<evidence type="ECO:0008006" key="3">
    <source>
        <dbReference type="Google" id="ProtNLM"/>
    </source>
</evidence>
<dbReference type="AlphaFoldDB" id="A0A1E3X7M9"/>
<dbReference type="EMBL" id="MAYW01000104">
    <property type="protein sequence ID" value="ODS31635.1"/>
    <property type="molecule type" value="Genomic_DNA"/>
</dbReference>
<gene>
    <name evidence="1" type="ORF">SCARUB_03241</name>
</gene>
<evidence type="ECO:0000313" key="2">
    <source>
        <dbReference type="Proteomes" id="UP000094056"/>
    </source>
</evidence>